<dbReference type="SUPFAM" id="SSF52518">
    <property type="entry name" value="Thiamin diphosphate-binding fold (THDP-binding)"/>
    <property type="match status" value="1"/>
</dbReference>
<dbReference type="Proteomes" id="UP000309133">
    <property type="component" value="Unassembled WGS sequence"/>
</dbReference>
<name>A0A4S4FKX3_9MICO</name>
<dbReference type="GO" id="GO:0000287">
    <property type="term" value="F:magnesium ion binding"/>
    <property type="evidence" value="ECO:0007669"/>
    <property type="project" value="UniProtKB-ARBA"/>
</dbReference>
<keyword evidence="6" id="KW-1185">Reference proteome</keyword>
<evidence type="ECO:0000313" key="5">
    <source>
        <dbReference type="EMBL" id="THG29955.1"/>
    </source>
</evidence>
<accession>A0A4S4FKX3</accession>
<comment type="similarity">
    <text evidence="2">Belongs to the transketolase family.</text>
</comment>
<sequence>MLGGNGFHVSRMTRNPARAGLSLSSTRRHEMDNDLMETEQRHSVAELEDLAFELRSKLLQLCGTYEGAVHIGGDLSSADIFTALFHYGLHVDPDDISNPTRDRFLLSKGHAAVCMYIAMSMRGFFSYEGIVDTYGLLDSAYGMHPCKVQLPGVEASTGSLGHGLPIAVGMALSARHRGETHRVVCLLGDGETGEGSVWEAAMAARSNELGNLVAFVDRNRQLMTSFDGERVVLEPYPDKWAAFGWNVIQVNGHDMGELVSAIDRFPATDSNRPTVIICDTVKGKGVDFMEANLAWHAGSLNPTDLARALAALESGRTHSSAAEKETV</sequence>
<evidence type="ECO:0000259" key="4">
    <source>
        <dbReference type="Pfam" id="PF00456"/>
    </source>
</evidence>
<dbReference type="Pfam" id="PF00456">
    <property type="entry name" value="Transketolase_N"/>
    <property type="match status" value="1"/>
</dbReference>
<dbReference type="PANTHER" id="PTHR47514:SF1">
    <property type="entry name" value="TRANSKETOLASE N-TERMINAL SECTION-RELATED"/>
    <property type="match status" value="1"/>
</dbReference>
<reference evidence="5 6" key="1">
    <citation type="submission" date="2019-04" db="EMBL/GenBank/DDBJ databases">
        <authorList>
            <person name="Jiang L."/>
        </authorList>
    </citation>
    <scope>NUCLEOTIDE SEQUENCE [LARGE SCALE GENOMIC DNA]</scope>
    <source>
        <strain evidence="5 6">YIM 131853</strain>
    </source>
</reference>
<evidence type="ECO:0000256" key="1">
    <source>
        <dbReference type="ARBA" id="ARBA00001964"/>
    </source>
</evidence>
<evidence type="ECO:0000256" key="3">
    <source>
        <dbReference type="ARBA" id="ARBA00023052"/>
    </source>
</evidence>
<evidence type="ECO:0000313" key="6">
    <source>
        <dbReference type="Proteomes" id="UP000309133"/>
    </source>
</evidence>
<organism evidence="5 6">
    <name type="scientific">Naasia lichenicola</name>
    <dbReference type="NCBI Taxonomy" id="2565933"/>
    <lineage>
        <taxon>Bacteria</taxon>
        <taxon>Bacillati</taxon>
        <taxon>Actinomycetota</taxon>
        <taxon>Actinomycetes</taxon>
        <taxon>Micrococcales</taxon>
        <taxon>Microbacteriaceae</taxon>
        <taxon>Naasia</taxon>
    </lineage>
</organism>
<evidence type="ECO:0000256" key="2">
    <source>
        <dbReference type="ARBA" id="ARBA00007131"/>
    </source>
</evidence>
<protein>
    <submittedName>
        <fullName evidence="5">Transketolase</fullName>
    </submittedName>
</protein>
<feature type="domain" description="Transketolase N-terminal" evidence="4">
    <location>
        <begin position="69"/>
        <end position="307"/>
    </location>
</feature>
<dbReference type="Gene3D" id="3.40.50.970">
    <property type="match status" value="1"/>
</dbReference>
<dbReference type="InterPro" id="IPR029061">
    <property type="entry name" value="THDP-binding"/>
</dbReference>
<dbReference type="CDD" id="cd02012">
    <property type="entry name" value="TPP_TK"/>
    <property type="match status" value="1"/>
</dbReference>
<dbReference type="InterPro" id="IPR005474">
    <property type="entry name" value="Transketolase_N"/>
</dbReference>
<comment type="caution">
    <text evidence="5">The sequence shown here is derived from an EMBL/GenBank/DDBJ whole genome shotgun (WGS) entry which is preliminary data.</text>
</comment>
<proteinExistence type="inferred from homology"/>
<comment type="cofactor">
    <cofactor evidence="1">
        <name>thiamine diphosphate</name>
        <dbReference type="ChEBI" id="CHEBI:58937"/>
    </cofactor>
</comment>
<gene>
    <name evidence="5" type="ORF">E6C64_15030</name>
</gene>
<keyword evidence="3" id="KW-0786">Thiamine pyrophosphate</keyword>
<dbReference type="AlphaFoldDB" id="A0A4S4FKX3"/>
<dbReference type="EMBL" id="SSSM01000005">
    <property type="protein sequence ID" value="THG29955.1"/>
    <property type="molecule type" value="Genomic_DNA"/>
</dbReference>
<dbReference type="PANTHER" id="PTHR47514">
    <property type="entry name" value="TRANSKETOLASE N-TERMINAL SECTION-RELATED"/>
    <property type="match status" value="1"/>
</dbReference>